<dbReference type="GO" id="GO:0006782">
    <property type="term" value="P:protoporphyrinogen IX biosynthetic process"/>
    <property type="evidence" value="ECO:0007669"/>
    <property type="project" value="UniProtKB-UniRule"/>
</dbReference>
<comment type="similarity">
    <text evidence="3 7">Belongs to the class-III pyridoxal-phosphate-dependent aminotransferase family. HemL subfamily.</text>
</comment>
<dbReference type="AlphaFoldDB" id="A0A562WSG8"/>
<dbReference type="NCBIfam" id="NF000818">
    <property type="entry name" value="PRK00062.1"/>
    <property type="match status" value="1"/>
</dbReference>
<feature type="modified residue" description="N6-(pyridoxal phosphate)lysine" evidence="7">
    <location>
        <position position="267"/>
    </location>
</feature>
<dbReference type="PROSITE" id="PS00600">
    <property type="entry name" value="AA_TRANSFER_CLASS_3"/>
    <property type="match status" value="1"/>
</dbReference>
<proteinExistence type="inferred from homology"/>
<comment type="pathway">
    <text evidence="2">Porphyrin-containing compound metabolism; protoporphyrin-IX biosynthesis; 5-aminolevulinate from L-glutamyl-tRNA(Glu): step 2/2.</text>
</comment>
<dbReference type="Proteomes" id="UP000319449">
    <property type="component" value="Unassembled WGS sequence"/>
</dbReference>
<dbReference type="GO" id="GO:0042286">
    <property type="term" value="F:glutamate-1-semialdehyde 2,1-aminomutase activity"/>
    <property type="evidence" value="ECO:0007669"/>
    <property type="project" value="UniProtKB-UniRule"/>
</dbReference>
<dbReference type="PANTHER" id="PTHR43713:SF3">
    <property type="entry name" value="GLUTAMATE-1-SEMIALDEHYDE 2,1-AMINOMUTASE 1, CHLOROPLASTIC-RELATED"/>
    <property type="match status" value="1"/>
</dbReference>
<evidence type="ECO:0000256" key="4">
    <source>
        <dbReference type="ARBA" id="ARBA00022898"/>
    </source>
</evidence>
<dbReference type="GO" id="GO:0005737">
    <property type="term" value="C:cytoplasm"/>
    <property type="evidence" value="ECO:0007669"/>
    <property type="project" value="UniProtKB-SubCell"/>
</dbReference>
<dbReference type="InterPro" id="IPR015421">
    <property type="entry name" value="PyrdxlP-dep_Trfase_major"/>
</dbReference>
<reference evidence="8 9" key="1">
    <citation type="submission" date="2019-07" db="EMBL/GenBank/DDBJ databases">
        <title>Genomic Encyclopedia of Archaeal and Bacterial Type Strains, Phase II (KMG-II): from individual species to whole genera.</title>
        <authorList>
            <person name="Goeker M."/>
        </authorList>
    </citation>
    <scope>NUCLEOTIDE SEQUENCE [LARGE SCALE GENOMIC DNA]</scope>
    <source>
        <strain evidence="8 9">ATCC BAA-1139</strain>
    </source>
</reference>
<dbReference type="HAMAP" id="MF_00375">
    <property type="entry name" value="HemL_aminotrans_3"/>
    <property type="match status" value="1"/>
</dbReference>
<dbReference type="InterPro" id="IPR004639">
    <property type="entry name" value="4pyrrol_synth_GluAld_NH2Trfase"/>
</dbReference>
<evidence type="ECO:0000256" key="5">
    <source>
        <dbReference type="ARBA" id="ARBA00023235"/>
    </source>
</evidence>
<keyword evidence="9" id="KW-1185">Reference proteome</keyword>
<dbReference type="InterPro" id="IPR015424">
    <property type="entry name" value="PyrdxlP-dep_Trfase"/>
</dbReference>
<dbReference type="CDD" id="cd00610">
    <property type="entry name" value="OAT_like"/>
    <property type="match status" value="1"/>
</dbReference>
<evidence type="ECO:0000256" key="6">
    <source>
        <dbReference type="ARBA" id="ARBA00023244"/>
    </source>
</evidence>
<sequence>MSTTRSATLFAEAKNIIPGGVNSPVRAFKSVGADPLFIDHAAGSRIFDADNNAYIDYVGSWGPMIVGHCHPDVVAAVKAAADKGSSFGAPTEMEITLAKMVIDAVPSIEMVRMVSSGTEATMSAIRLARGYTGRDKIMKFSGCYHGHSDSLLVKAGSGAATFGVPDSPGVPQDFARLTLTATFNDLESVKALVNDNKGEIACIIVEPIAGNMGTVPPRPGFLEGLRQICSDEGIILIFDEVMCGFRVAYGGAQELYGVTPDMTTLGKIIGGGLPVGAFGGKKEIMSLLSPSGGVYQAGTLSGNPLAMAAGIAMLKLLQRPGFYKELEDKSAYVADGIAKAAKDAGFPIYSTRVGSMFCAFFTKGEVHDWNSAATSDTAAFAKYFRLMLAEGINLAPSQFETAFVSNAHTQSDLDQTIAAAAKSFKSL</sequence>
<dbReference type="NCBIfam" id="TIGR00713">
    <property type="entry name" value="hemL"/>
    <property type="match status" value="1"/>
</dbReference>
<keyword evidence="4 7" id="KW-0663">Pyridoxal phosphate</keyword>
<evidence type="ECO:0000256" key="2">
    <source>
        <dbReference type="ARBA" id="ARBA00004819"/>
    </source>
</evidence>
<dbReference type="EC" id="5.4.3.8" evidence="7"/>
<dbReference type="UniPathway" id="UPA00251">
    <property type="reaction ID" value="UER00317"/>
</dbReference>
<dbReference type="InterPro" id="IPR005814">
    <property type="entry name" value="Aminotrans_3"/>
</dbReference>
<dbReference type="InterPro" id="IPR049704">
    <property type="entry name" value="Aminotrans_3_PPA_site"/>
</dbReference>
<name>A0A562WSG8_9BACT</name>
<evidence type="ECO:0000256" key="7">
    <source>
        <dbReference type="HAMAP-Rule" id="MF_00375"/>
    </source>
</evidence>
<comment type="subcellular location">
    <subcellularLocation>
        <location evidence="7">Cytoplasm</location>
    </subcellularLocation>
</comment>
<evidence type="ECO:0000256" key="1">
    <source>
        <dbReference type="ARBA" id="ARBA00001933"/>
    </source>
</evidence>
<dbReference type="GO" id="GO:0030170">
    <property type="term" value="F:pyridoxal phosphate binding"/>
    <property type="evidence" value="ECO:0007669"/>
    <property type="project" value="InterPro"/>
</dbReference>
<dbReference type="InterPro" id="IPR015422">
    <property type="entry name" value="PyrdxlP-dep_Trfase_small"/>
</dbReference>
<gene>
    <name evidence="7" type="primary">hemL</name>
    <name evidence="8" type="ORF">JN12_00232</name>
</gene>
<comment type="cofactor">
    <cofactor evidence="1 7">
        <name>pyridoxal 5'-phosphate</name>
        <dbReference type="ChEBI" id="CHEBI:597326"/>
    </cofactor>
</comment>
<dbReference type="PANTHER" id="PTHR43713">
    <property type="entry name" value="GLUTAMATE-1-SEMIALDEHYDE 2,1-AMINOMUTASE"/>
    <property type="match status" value="1"/>
</dbReference>
<dbReference type="Gene3D" id="3.90.1150.10">
    <property type="entry name" value="Aspartate Aminotransferase, domain 1"/>
    <property type="match status" value="1"/>
</dbReference>
<dbReference type="SUPFAM" id="SSF53383">
    <property type="entry name" value="PLP-dependent transferases"/>
    <property type="match status" value="1"/>
</dbReference>
<dbReference type="GO" id="GO:0008483">
    <property type="term" value="F:transaminase activity"/>
    <property type="evidence" value="ECO:0007669"/>
    <property type="project" value="InterPro"/>
</dbReference>
<keyword evidence="7" id="KW-0963">Cytoplasm</keyword>
<dbReference type="Gene3D" id="3.40.640.10">
    <property type="entry name" value="Type I PLP-dependent aspartate aminotransferase-like (Major domain)"/>
    <property type="match status" value="1"/>
</dbReference>
<accession>A0A562WSG8</accession>
<organism evidence="8 9">
    <name type="scientific">Geobacter argillaceus</name>
    <dbReference type="NCBI Taxonomy" id="345631"/>
    <lineage>
        <taxon>Bacteria</taxon>
        <taxon>Pseudomonadati</taxon>
        <taxon>Thermodesulfobacteriota</taxon>
        <taxon>Desulfuromonadia</taxon>
        <taxon>Geobacterales</taxon>
        <taxon>Geobacteraceae</taxon>
        <taxon>Geobacter</taxon>
    </lineage>
</organism>
<evidence type="ECO:0000256" key="3">
    <source>
        <dbReference type="ARBA" id="ARBA00008981"/>
    </source>
</evidence>
<dbReference type="FunFam" id="3.40.640.10:FF:000021">
    <property type="entry name" value="Glutamate-1-semialdehyde 2,1-aminomutase"/>
    <property type="match status" value="1"/>
</dbReference>
<dbReference type="OrthoDB" id="9801052at2"/>
<evidence type="ECO:0000313" key="8">
    <source>
        <dbReference type="EMBL" id="TWJ33558.1"/>
    </source>
</evidence>
<dbReference type="RefSeq" id="WP_145017230.1">
    <property type="nucleotide sequence ID" value="NZ_VLLN01000001.1"/>
</dbReference>
<protein>
    <recommendedName>
        <fullName evidence="7">Glutamate-1-semialdehyde 2,1-aminomutase</fullName>
        <shortName evidence="7">GSA</shortName>
        <ecNumber evidence="7">5.4.3.8</ecNumber>
    </recommendedName>
    <alternativeName>
        <fullName evidence="7">Glutamate-1-semialdehyde aminotransferase</fullName>
        <shortName evidence="7">GSA-AT</shortName>
    </alternativeName>
</protein>
<keyword evidence="6 7" id="KW-0627">Porphyrin biosynthesis</keyword>
<dbReference type="Pfam" id="PF00202">
    <property type="entry name" value="Aminotran_3"/>
    <property type="match status" value="1"/>
</dbReference>
<comment type="caution">
    <text evidence="8">The sequence shown here is derived from an EMBL/GenBank/DDBJ whole genome shotgun (WGS) entry which is preliminary data.</text>
</comment>
<dbReference type="EMBL" id="VLLN01000001">
    <property type="protein sequence ID" value="TWJ33558.1"/>
    <property type="molecule type" value="Genomic_DNA"/>
</dbReference>
<comment type="subunit">
    <text evidence="7">Homodimer.</text>
</comment>
<comment type="catalytic activity">
    <reaction evidence="7">
        <text>(S)-4-amino-5-oxopentanoate = 5-aminolevulinate</text>
        <dbReference type="Rhea" id="RHEA:14265"/>
        <dbReference type="ChEBI" id="CHEBI:57501"/>
        <dbReference type="ChEBI" id="CHEBI:356416"/>
        <dbReference type="EC" id="5.4.3.8"/>
    </reaction>
</comment>
<keyword evidence="5 7" id="KW-0413">Isomerase</keyword>
<evidence type="ECO:0000313" key="9">
    <source>
        <dbReference type="Proteomes" id="UP000319449"/>
    </source>
</evidence>